<comment type="similarity">
    <text evidence="1 3">Belongs to the DapA family.</text>
</comment>
<dbReference type="PRINTS" id="PR00146">
    <property type="entry name" value="DHPICSNTHASE"/>
</dbReference>
<dbReference type="PIRSF" id="PIRSF001365">
    <property type="entry name" value="DHDPS"/>
    <property type="match status" value="1"/>
</dbReference>
<dbReference type="PANTHER" id="PTHR12128:SF66">
    <property type="entry name" value="4-HYDROXY-2-OXOGLUTARATE ALDOLASE, MITOCHONDRIAL"/>
    <property type="match status" value="1"/>
</dbReference>
<dbReference type="SMART" id="SM01130">
    <property type="entry name" value="DHDPS"/>
    <property type="match status" value="1"/>
</dbReference>
<dbReference type="KEGG" id="vbo:CKY39_21960"/>
<gene>
    <name evidence="6" type="ORF">CKY39_21960</name>
</gene>
<feature type="active site" description="Schiff-base intermediate with substrate" evidence="4">
    <location>
        <position position="166"/>
    </location>
</feature>
<dbReference type="EMBL" id="CP023284">
    <property type="protein sequence ID" value="ATA55594.1"/>
    <property type="molecule type" value="Genomic_DNA"/>
</dbReference>
<dbReference type="PANTHER" id="PTHR12128">
    <property type="entry name" value="DIHYDRODIPICOLINATE SYNTHASE"/>
    <property type="match status" value="1"/>
</dbReference>
<evidence type="ECO:0000256" key="1">
    <source>
        <dbReference type="ARBA" id="ARBA00007592"/>
    </source>
</evidence>
<evidence type="ECO:0000256" key="4">
    <source>
        <dbReference type="PIRSR" id="PIRSR001365-1"/>
    </source>
</evidence>
<evidence type="ECO:0000256" key="2">
    <source>
        <dbReference type="ARBA" id="ARBA00023239"/>
    </source>
</evidence>
<feature type="binding site" evidence="5">
    <location>
        <position position="49"/>
    </location>
    <ligand>
        <name>pyruvate</name>
        <dbReference type="ChEBI" id="CHEBI:15361"/>
    </ligand>
</feature>
<dbReference type="CDD" id="cd00408">
    <property type="entry name" value="DHDPS-like"/>
    <property type="match status" value="1"/>
</dbReference>
<dbReference type="InterPro" id="IPR002220">
    <property type="entry name" value="DapA-like"/>
</dbReference>
<dbReference type="SUPFAM" id="SSF51569">
    <property type="entry name" value="Aldolase"/>
    <property type="match status" value="1"/>
</dbReference>
<protein>
    <submittedName>
        <fullName evidence="6">Dihydrodipicolinate synthase family protein</fullName>
    </submittedName>
</protein>
<dbReference type="InterPro" id="IPR013785">
    <property type="entry name" value="Aldolase_TIM"/>
</dbReference>
<evidence type="ECO:0000256" key="5">
    <source>
        <dbReference type="PIRSR" id="PIRSR001365-2"/>
    </source>
</evidence>
<keyword evidence="2 3" id="KW-0456">Lyase</keyword>
<dbReference type="GO" id="GO:0005829">
    <property type="term" value="C:cytosol"/>
    <property type="evidence" value="ECO:0007669"/>
    <property type="project" value="TreeGrafter"/>
</dbReference>
<organism evidence="6 7">
    <name type="scientific">Variovorax boronicumulans</name>
    <dbReference type="NCBI Taxonomy" id="436515"/>
    <lineage>
        <taxon>Bacteria</taxon>
        <taxon>Pseudomonadati</taxon>
        <taxon>Pseudomonadota</taxon>
        <taxon>Betaproteobacteria</taxon>
        <taxon>Burkholderiales</taxon>
        <taxon>Comamonadaceae</taxon>
        <taxon>Variovorax</taxon>
    </lineage>
</organism>
<sequence>MSTPFKGIISYPVTPFDKASGRVDLAAVRGLIDRLVERGSHGIAPLGSTGESAYLDDAEWDAVAEASIQQVNKRLPVIVGISDLTTRNAVRKAKFAEAAGADAVMVLPVSYWKLSDDEIFRHYATISQAVGVPIMVYNNPATSGVDMKPELIIRIVKDIANATMVKESSGDIQRMHTLMQLSDGGIPFFNGSNPLALEAFAAGAVGWCTAAPNLIPEWPQALYDICAAGDLDRARRVFYAQLPILRFILQGGLPKTIKAGLGLRGFEAGVPRAPLLGLDTPGTQMLQALLKAIDTKPPTAL</sequence>
<dbReference type="Gene3D" id="3.20.20.70">
    <property type="entry name" value="Aldolase class I"/>
    <property type="match status" value="1"/>
</dbReference>
<evidence type="ECO:0000313" key="6">
    <source>
        <dbReference type="EMBL" id="ATA55594.1"/>
    </source>
</evidence>
<evidence type="ECO:0000313" key="7">
    <source>
        <dbReference type="Proteomes" id="UP000217154"/>
    </source>
</evidence>
<dbReference type="Pfam" id="PF00701">
    <property type="entry name" value="DHDPS"/>
    <property type="match status" value="1"/>
</dbReference>
<dbReference type="GO" id="GO:0008840">
    <property type="term" value="F:4-hydroxy-tetrahydrodipicolinate synthase activity"/>
    <property type="evidence" value="ECO:0007669"/>
    <property type="project" value="TreeGrafter"/>
</dbReference>
<reference evidence="6 7" key="1">
    <citation type="submission" date="2017-09" db="EMBL/GenBank/DDBJ databases">
        <title>The diverse metabolic capabilities of V. boronicumulans make it an excellent choice for continued studies on novel biodegradation.</title>
        <authorList>
            <person name="Sun S."/>
        </authorList>
    </citation>
    <scope>NUCLEOTIDE SEQUENCE [LARGE SCALE GENOMIC DNA]</scope>
    <source>
        <strain evidence="6 7">J1</strain>
    </source>
</reference>
<dbReference type="AlphaFoldDB" id="A0A250DMW6"/>
<dbReference type="Proteomes" id="UP000217154">
    <property type="component" value="Chromosome"/>
</dbReference>
<accession>A0A250DMW6</accession>
<name>A0A250DMW6_9BURK</name>
<proteinExistence type="inferred from homology"/>
<feature type="active site" description="Proton donor/acceptor" evidence="4">
    <location>
        <position position="137"/>
    </location>
</feature>
<evidence type="ECO:0000256" key="3">
    <source>
        <dbReference type="PIRNR" id="PIRNR001365"/>
    </source>
</evidence>
<dbReference type="RefSeq" id="WP_095745944.1">
    <property type="nucleotide sequence ID" value="NZ_CP023284.1"/>
</dbReference>